<protein>
    <submittedName>
        <fullName evidence="1">Uncharacterized protein</fullName>
    </submittedName>
</protein>
<accession>A0A0G0K682</accession>
<sequence>MTELTYSYCFSGDLLRFGIDAFEFASLTDEVYLTVIF</sequence>
<dbReference type="EMBL" id="LBUY01000008">
    <property type="protein sequence ID" value="KKQ75188.1"/>
    <property type="molecule type" value="Genomic_DNA"/>
</dbReference>
<gene>
    <name evidence="1" type="ORF">US95_C0008G0008</name>
</gene>
<proteinExistence type="predicted"/>
<evidence type="ECO:0000313" key="1">
    <source>
        <dbReference type="EMBL" id="KKQ75188.1"/>
    </source>
</evidence>
<reference evidence="1 2" key="1">
    <citation type="journal article" date="2015" name="Nature">
        <title>rRNA introns, odd ribosomes, and small enigmatic genomes across a large radiation of phyla.</title>
        <authorList>
            <person name="Brown C.T."/>
            <person name="Hug L.A."/>
            <person name="Thomas B.C."/>
            <person name="Sharon I."/>
            <person name="Castelle C.J."/>
            <person name="Singh A."/>
            <person name="Wilkins M.J."/>
            <person name="Williams K.H."/>
            <person name="Banfield J.F."/>
        </authorList>
    </citation>
    <scope>NUCLEOTIDE SEQUENCE [LARGE SCALE GENOMIC DNA]</scope>
</reference>
<evidence type="ECO:0000313" key="2">
    <source>
        <dbReference type="Proteomes" id="UP000034738"/>
    </source>
</evidence>
<name>A0A0G0K682_9BACT</name>
<organism evidence="1 2">
    <name type="scientific">Candidatus Woesebacteria bacterium GW2011_GWB1_38_5</name>
    <dbReference type="NCBI Taxonomy" id="1618568"/>
    <lineage>
        <taxon>Bacteria</taxon>
        <taxon>Candidatus Woeseibacteriota</taxon>
    </lineage>
</organism>
<comment type="caution">
    <text evidence="1">The sequence shown here is derived from an EMBL/GenBank/DDBJ whole genome shotgun (WGS) entry which is preliminary data.</text>
</comment>
<dbReference type="AlphaFoldDB" id="A0A0G0K682"/>
<dbReference type="Proteomes" id="UP000034738">
    <property type="component" value="Unassembled WGS sequence"/>
</dbReference>